<dbReference type="PROSITE" id="PS00039">
    <property type="entry name" value="DEAD_ATP_HELICASE"/>
    <property type="match status" value="1"/>
</dbReference>
<dbReference type="InterPro" id="IPR050230">
    <property type="entry name" value="CALM/Myosin/TropC-like"/>
</dbReference>
<dbReference type="InterPro" id="IPR018247">
    <property type="entry name" value="EF_Hand_1_Ca_BS"/>
</dbReference>
<feature type="domain" description="EF-hand" evidence="6">
    <location>
        <begin position="126"/>
        <end position="161"/>
    </location>
</feature>
<dbReference type="CDD" id="cd00051">
    <property type="entry name" value="EFh"/>
    <property type="match status" value="1"/>
</dbReference>
<dbReference type="GO" id="GO:0005509">
    <property type="term" value="F:calcium ion binding"/>
    <property type="evidence" value="ECO:0007669"/>
    <property type="project" value="InterPro"/>
</dbReference>
<evidence type="ECO:0000256" key="1">
    <source>
        <dbReference type="ARBA" id="ARBA00005253"/>
    </source>
</evidence>
<evidence type="ECO:0000256" key="3">
    <source>
        <dbReference type="ARBA" id="ARBA00022737"/>
    </source>
</evidence>
<dbReference type="PANTHER" id="PTHR23048:SF59">
    <property type="entry name" value="EF-HAND SUPERFAMILY PROTEIN"/>
    <property type="match status" value="1"/>
</dbReference>
<dbReference type="PROSITE" id="PS50222">
    <property type="entry name" value="EF_HAND_2"/>
    <property type="match status" value="3"/>
</dbReference>
<dbReference type="AlphaFoldDB" id="A0A0K2UF37"/>
<keyword evidence="3" id="KW-0677">Repeat</keyword>
<dbReference type="SUPFAM" id="SSF47473">
    <property type="entry name" value="EF-hand"/>
    <property type="match status" value="1"/>
</dbReference>
<sequence>MVGGKSRSKSKSIIELNDEQKKDIREAFDLFDSQGTGFMNAKDLKVAIRALGFEPQKDEMRKMLAGIEDDGTLSFDHFLNIMASKMSEKDTKDDIIKAFKLFDEDDSGKITLKNLKKISAELGENMTDEELREMIDEADRDGDGEVNQDEFFKIMKKANLY</sequence>
<evidence type="ECO:0000256" key="4">
    <source>
        <dbReference type="ARBA" id="ARBA00022837"/>
    </source>
</evidence>
<dbReference type="InterPro" id="IPR000629">
    <property type="entry name" value="RNA-helicase_DEAD-box_CS"/>
</dbReference>
<evidence type="ECO:0000256" key="2">
    <source>
        <dbReference type="ARBA" id="ARBA00022723"/>
    </source>
</evidence>
<feature type="domain" description="EF-hand" evidence="6">
    <location>
        <begin position="19"/>
        <end position="54"/>
    </location>
</feature>
<evidence type="ECO:0000313" key="7">
    <source>
        <dbReference type="EMBL" id="CDW36326.1"/>
    </source>
</evidence>
<evidence type="ECO:0000259" key="6">
    <source>
        <dbReference type="PROSITE" id="PS50222"/>
    </source>
</evidence>
<evidence type="ECO:0000256" key="5">
    <source>
        <dbReference type="ARBA" id="ARBA00037722"/>
    </source>
</evidence>
<dbReference type="GO" id="GO:0016460">
    <property type="term" value="C:myosin II complex"/>
    <property type="evidence" value="ECO:0007669"/>
    <property type="project" value="TreeGrafter"/>
</dbReference>
<comment type="similarity">
    <text evidence="1">Belongs to the centrin family.</text>
</comment>
<organism evidence="7">
    <name type="scientific">Lepeophtheirus salmonis</name>
    <name type="common">Salmon louse</name>
    <name type="synonym">Caligus salmonis</name>
    <dbReference type="NCBI Taxonomy" id="72036"/>
    <lineage>
        <taxon>Eukaryota</taxon>
        <taxon>Metazoa</taxon>
        <taxon>Ecdysozoa</taxon>
        <taxon>Arthropoda</taxon>
        <taxon>Crustacea</taxon>
        <taxon>Multicrustacea</taxon>
        <taxon>Hexanauplia</taxon>
        <taxon>Copepoda</taxon>
        <taxon>Siphonostomatoida</taxon>
        <taxon>Caligidae</taxon>
        <taxon>Lepeophtheirus</taxon>
    </lineage>
</organism>
<reference evidence="7" key="1">
    <citation type="submission" date="2014-05" db="EMBL/GenBank/DDBJ databases">
        <authorList>
            <person name="Chronopoulou M."/>
        </authorList>
    </citation>
    <scope>NUCLEOTIDE SEQUENCE</scope>
    <source>
        <tissue evidence="7">Whole organism</tissue>
    </source>
</reference>
<keyword evidence="4" id="KW-0106">Calcium</keyword>
<dbReference type="SMART" id="SM00054">
    <property type="entry name" value="EFh"/>
    <property type="match status" value="4"/>
</dbReference>
<dbReference type="OMA" id="FTKMMRR"/>
<dbReference type="InterPro" id="IPR002048">
    <property type="entry name" value="EF_hand_dom"/>
</dbReference>
<dbReference type="PROSITE" id="PS00018">
    <property type="entry name" value="EF_HAND_1"/>
    <property type="match status" value="1"/>
</dbReference>
<dbReference type="Pfam" id="PF13499">
    <property type="entry name" value="EF-hand_7"/>
    <property type="match status" value="2"/>
</dbReference>
<proteinExistence type="inferred from homology"/>
<dbReference type="FunFam" id="1.10.238.10:FF:000077">
    <property type="entry name" value="Centrin 1"/>
    <property type="match status" value="1"/>
</dbReference>
<keyword evidence="2" id="KW-0479">Metal-binding</keyword>
<dbReference type="PANTHER" id="PTHR23048">
    <property type="entry name" value="MYOSIN LIGHT CHAIN 1, 3"/>
    <property type="match status" value="1"/>
</dbReference>
<dbReference type="OrthoDB" id="343296at2759"/>
<dbReference type="Gene3D" id="1.10.238.10">
    <property type="entry name" value="EF-hand"/>
    <property type="match status" value="3"/>
</dbReference>
<feature type="domain" description="EF-hand" evidence="6">
    <location>
        <begin position="90"/>
        <end position="125"/>
    </location>
</feature>
<comment type="function">
    <text evidence="5">Troponin is the central regulatory protein of striated muscle contraction. Tn consists of three components: Tn-I which is the inhibitor of actomyosin ATPase, Tn-T which contains the binding site for tropomyosin and Tn-C. The binding of calcium to Tn-C abolishes the inhibitory action of Tn on actin filaments.</text>
</comment>
<accession>A0A0K2UF37</accession>
<dbReference type="EMBL" id="HACA01018965">
    <property type="protein sequence ID" value="CDW36326.1"/>
    <property type="molecule type" value="Transcribed_RNA"/>
</dbReference>
<dbReference type="InterPro" id="IPR011992">
    <property type="entry name" value="EF-hand-dom_pair"/>
</dbReference>
<protein>
    <recommendedName>
        <fullName evidence="6">EF-hand domain-containing protein</fullName>
    </recommendedName>
</protein>
<name>A0A0K2UF37_LEPSM</name>